<reference evidence="2 3" key="1">
    <citation type="submission" date="2015-10" db="EMBL/GenBank/DDBJ databases">
        <authorList>
            <person name="Gilbert D.G."/>
        </authorList>
    </citation>
    <scope>NUCLEOTIDE SEQUENCE [LARGE SCALE GENOMIC DNA]</scope>
    <source>
        <strain evidence="2">FVVF132</strain>
    </source>
</reference>
<comment type="caution">
    <text evidence="2">The sequence shown here is derived from an EMBL/GenBank/DDBJ whole genome shotgun (WGS) entry which is preliminary data.</text>
</comment>
<feature type="compositionally biased region" description="Basic and acidic residues" evidence="1">
    <location>
        <begin position="23"/>
        <end position="35"/>
    </location>
</feature>
<name>A0A0Q3PQN2_AMAAE</name>
<dbReference type="AlphaFoldDB" id="A0A0Q3PQN2"/>
<proteinExistence type="predicted"/>
<organism evidence="2 3">
    <name type="scientific">Amazona aestiva</name>
    <name type="common">Blue-fronted Amazon parrot</name>
    <dbReference type="NCBI Taxonomy" id="12930"/>
    <lineage>
        <taxon>Eukaryota</taxon>
        <taxon>Metazoa</taxon>
        <taxon>Chordata</taxon>
        <taxon>Craniata</taxon>
        <taxon>Vertebrata</taxon>
        <taxon>Euteleostomi</taxon>
        <taxon>Archelosauria</taxon>
        <taxon>Archosauria</taxon>
        <taxon>Dinosauria</taxon>
        <taxon>Saurischia</taxon>
        <taxon>Theropoda</taxon>
        <taxon>Coelurosauria</taxon>
        <taxon>Aves</taxon>
        <taxon>Neognathae</taxon>
        <taxon>Neoaves</taxon>
        <taxon>Telluraves</taxon>
        <taxon>Australaves</taxon>
        <taxon>Psittaciformes</taxon>
        <taxon>Psittacidae</taxon>
        <taxon>Amazona</taxon>
    </lineage>
</organism>
<gene>
    <name evidence="2" type="ORF">AAES_60794</name>
</gene>
<sequence length="72" mass="7515">MLRVSQLAGRGGSIPSTSQLPEPRGEQREQPEGKRAVAALPFPIPCTQLLVPGKDTAAVVPAPCRTQLSVGP</sequence>
<dbReference type="Proteomes" id="UP000051836">
    <property type="component" value="Unassembled WGS sequence"/>
</dbReference>
<evidence type="ECO:0000313" key="2">
    <source>
        <dbReference type="EMBL" id="KQK83411.1"/>
    </source>
</evidence>
<evidence type="ECO:0000313" key="3">
    <source>
        <dbReference type="Proteomes" id="UP000051836"/>
    </source>
</evidence>
<dbReference type="EMBL" id="LMAW01001492">
    <property type="protein sequence ID" value="KQK83411.1"/>
    <property type="molecule type" value="Genomic_DNA"/>
</dbReference>
<keyword evidence="3" id="KW-1185">Reference proteome</keyword>
<accession>A0A0Q3PQN2</accession>
<protein>
    <submittedName>
        <fullName evidence="2">Uncharacterized protein</fullName>
    </submittedName>
</protein>
<feature type="region of interest" description="Disordered" evidence="1">
    <location>
        <begin position="1"/>
        <end position="36"/>
    </location>
</feature>
<evidence type="ECO:0000256" key="1">
    <source>
        <dbReference type="SAM" id="MobiDB-lite"/>
    </source>
</evidence>